<evidence type="ECO:0000256" key="1">
    <source>
        <dbReference type="ARBA" id="ARBA00022729"/>
    </source>
</evidence>
<dbReference type="Proteomes" id="UP001501777">
    <property type="component" value="Unassembled WGS sequence"/>
</dbReference>
<feature type="domain" description="CBM2" evidence="3">
    <location>
        <begin position="2"/>
        <end position="63"/>
    </location>
</feature>
<keyword evidence="2" id="KW-0624">Polysaccharide degradation</keyword>
<dbReference type="EMBL" id="BAAASG010000002">
    <property type="protein sequence ID" value="GAA2476621.1"/>
    <property type="molecule type" value="Genomic_DNA"/>
</dbReference>
<evidence type="ECO:0000259" key="3">
    <source>
        <dbReference type="SMART" id="SM00637"/>
    </source>
</evidence>
<dbReference type="InterPro" id="IPR008965">
    <property type="entry name" value="CBM2/CBM3_carb-bd_dom_sf"/>
</dbReference>
<dbReference type="InterPro" id="IPR012291">
    <property type="entry name" value="CBM2_carb-bd_dom_sf"/>
</dbReference>
<dbReference type="Pfam" id="PF00553">
    <property type="entry name" value="CBM_2"/>
    <property type="match status" value="1"/>
</dbReference>
<keyword evidence="2" id="KW-0119">Carbohydrate metabolism</keyword>
<dbReference type="Gene3D" id="2.60.40.290">
    <property type="match status" value="1"/>
</dbReference>
<dbReference type="InterPro" id="IPR001919">
    <property type="entry name" value="CBD2"/>
</dbReference>
<evidence type="ECO:0000313" key="5">
    <source>
        <dbReference type="Proteomes" id="UP001501777"/>
    </source>
</evidence>
<evidence type="ECO:0000313" key="4">
    <source>
        <dbReference type="EMBL" id="GAA2476621.1"/>
    </source>
</evidence>
<proteinExistence type="predicted"/>
<organism evidence="4 5">
    <name type="scientific">Streptomyces longisporus</name>
    <dbReference type="NCBI Taxonomy" id="1948"/>
    <lineage>
        <taxon>Bacteria</taxon>
        <taxon>Bacillati</taxon>
        <taxon>Actinomycetota</taxon>
        <taxon>Actinomycetes</taxon>
        <taxon>Kitasatosporales</taxon>
        <taxon>Streptomycetaceae</taxon>
        <taxon>Streptomyces</taxon>
    </lineage>
</organism>
<protein>
    <recommendedName>
        <fullName evidence="3">CBM2 domain-containing protein</fullName>
    </recommendedName>
</protein>
<name>A0ABP5YC02_STRLO</name>
<sequence>MTVTTNAWNTGLTASVTITNTGTTTINGWGAPAPGVSVTIGYQAGHTGNSPALPVFTLNGTGCTSS</sequence>
<gene>
    <name evidence="4" type="ORF">GCM10010276_10600</name>
</gene>
<dbReference type="SMART" id="SM00637">
    <property type="entry name" value="CBD_II"/>
    <property type="match status" value="1"/>
</dbReference>
<dbReference type="SUPFAM" id="SSF49384">
    <property type="entry name" value="Carbohydrate-binding domain"/>
    <property type="match status" value="1"/>
</dbReference>
<evidence type="ECO:0000256" key="2">
    <source>
        <dbReference type="ARBA" id="ARBA00023326"/>
    </source>
</evidence>
<keyword evidence="5" id="KW-1185">Reference proteome</keyword>
<keyword evidence="1" id="KW-0732">Signal</keyword>
<accession>A0ABP5YC02</accession>
<comment type="caution">
    <text evidence="4">The sequence shown here is derived from an EMBL/GenBank/DDBJ whole genome shotgun (WGS) entry which is preliminary data.</text>
</comment>
<reference evidence="5" key="1">
    <citation type="journal article" date="2019" name="Int. J. Syst. Evol. Microbiol.">
        <title>The Global Catalogue of Microorganisms (GCM) 10K type strain sequencing project: providing services to taxonomists for standard genome sequencing and annotation.</title>
        <authorList>
            <consortium name="The Broad Institute Genomics Platform"/>
            <consortium name="The Broad Institute Genome Sequencing Center for Infectious Disease"/>
            <person name="Wu L."/>
            <person name="Ma J."/>
        </authorList>
    </citation>
    <scope>NUCLEOTIDE SEQUENCE [LARGE SCALE GENOMIC DNA]</scope>
    <source>
        <strain evidence="5">JCM 4395</strain>
    </source>
</reference>